<dbReference type="PANTHER" id="PTHR46594:SF4">
    <property type="entry name" value="P-TYPE CATION-TRANSPORTING ATPASE"/>
    <property type="match status" value="1"/>
</dbReference>
<dbReference type="PROSITE" id="PS01047">
    <property type="entry name" value="HMA_1"/>
    <property type="match status" value="1"/>
</dbReference>
<sequence>MTSSPATRTTTSLQVAGMTCDHCAMAVGRELDALPGVQTVQVSLPTGEVTVTHDQPLDPQQVADAIDEAGYSLVS</sequence>
<dbReference type="Pfam" id="PF00403">
    <property type="entry name" value="HMA"/>
    <property type="match status" value="1"/>
</dbReference>
<dbReference type="EMBL" id="BAAAQQ010000013">
    <property type="protein sequence ID" value="GAA2129947.1"/>
    <property type="molecule type" value="Genomic_DNA"/>
</dbReference>
<evidence type="ECO:0000313" key="5">
    <source>
        <dbReference type="Proteomes" id="UP001500575"/>
    </source>
</evidence>
<dbReference type="CDD" id="cd00371">
    <property type="entry name" value="HMA"/>
    <property type="match status" value="1"/>
</dbReference>
<keyword evidence="5" id="KW-1185">Reference proteome</keyword>
<proteinExistence type="predicted"/>
<dbReference type="Gene3D" id="3.30.70.100">
    <property type="match status" value="1"/>
</dbReference>
<dbReference type="InterPro" id="IPR006121">
    <property type="entry name" value="HMA_dom"/>
</dbReference>
<feature type="domain" description="HMA" evidence="3">
    <location>
        <begin position="9"/>
        <end position="74"/>
    </location>
</feature>
<dbReference type="Proteomes" id="UP001500575">
    <property type="component" value="Unassembled WGS sequence"/>
</dbReference>
<organism evidence="4 5">
    <name type="scientific">Nocardioides bigeumensis</name>
    <dbReference type="NCBI Taxonomy" id="433657"/>
    <lineage>
        <taxon>Bacteria</taxon>
        <taxon>Bacillati</taxon>
        <taxon>Actinomycetota</taxon>
        <taxon>Actinomycetes</taxon>
        <taxon>Propionibacteriales</taxon>
        <taxon>Nocardioidaceae</taxon>
        <taxon>Nocardioides</taxon>
    </lineage>
</organism>
<dbReference type="InterPro" id="IPR017969">
    <property type="entry name" value="Heavy-metal-associated_CS"/>
</dbReference>
<protein>
    <recommendedName>
        <fullName evidence="1">Copper chaperone CopZ</fullName>
    </recommendedName>
</protein>
<name>A0ABN2YN40_9ACTN</name>
<comment type="caution">
    <text evidence="4">The sequence shown here is derived from an EMBL/GenBank/DDBJ whole genome shotgun (WGS) entry which is preliminary data.</text>
</comment>
<accession>A0ABN2YN40</accession>
<keyword evidence="2" id="KW-0479">Metal-binding</keyword>
<gene>
    <name evidence="4" type="ORF">GCM10009843_32060</name>
</gene>
<evidence type="ECO:0000259" key="3">
    <source>
        <dbReference type="PROSITE" id="PS50846"/>
    </source>
</evidence>
<dbReference type="PANTHER" id="PTHR46594">
    <property type="entry name" value="P-TYPE CATION-TRANSPORTING ATPASE"/>
    <property type="match status" value="1"/>
</dbReference>
<evidence type="ECO:0000313" key="4">
    <source>
        <dbReference type="EMBL" id="GAA2129947.1"/>
    </source>
</evidence>
<reference evidence="4 5" key="1">
    <citation type="journal article" date="2019" name="Int. J. Syst. Evol. Microbiol.">
        <title>The Global Catalogue of Microorganisms (GCM) 10K type strain sequencing project: providing services to taxonomists for standard genome sequencing and annotation.</title>
        <authorList>
            <consortium name="The Broad Institute Genomics Platform"/>
            <consortium name="The Broad Institute Genome Sequencing Center for Infectious Disease"/>
            <person name="Wu L."/>
            <person name="Ma J."/>
        </authorList>
    </citation>
    <scope>NUCLEOTIDE SEQUENCE [LARGE SCALE GENOMIC DNA]</scope>
    <source>
        <strain evidence="4 5">JCM 16021</strain>
    </source>
</reference>
<evidence type="ECO:0000256" key="1">
    <source>
        <dbReference type="ARBA" id="ARBA00015313"/>
    </source>
</evidence>
<dbReference type="SUPFAM" id="SSF55008">
    <property type="entry name" value="HMA, heavy metal-associated domain"/>
    <property type="match status" value="1"/>
</dbReference>
<evidence type="ECO:0000256" key="2">
    <source>
        <dbReference type="ARBA" id="ARBA00022723"/>
    </source>
</evidence>
<dbReference type="InterPro" id="IPR036163">
    <property type="entry name" value="HMA_dom_sf"/>
</dbReference>
<dbReference type="RefSeq" id="WP_344304809.1">
    <property type="nucleotide sequence ID" value="NZ_BAAAQQ010000013.1"/>
</dbReference>
<dbReference type="PROSITE" id="PS50846">
    <property type="entry name" value="HMA_2"/>
    <property type="match status" value="1"/>
</dbReference>